<evidence type="ECO:0000313" key="1">
    <source>
        <dbReference type="Proteomes" id="UP000504610"/>
    </source>
</evidence>
<accession>A0A9W3DJE3</accession>
<dbReference type="PANTHER" id="PTHR31260">
    <property type="entry name" value="CYSTATIN/MONELLIN SUPERFAMILY PROTEIN"/>
    <property type="match status" value="1"/>
</dbReference>
<reference evidence="2" key="2">
    <citation type="submission" date="2025-08" db="UniProtKB">
        <authorList>
            <consortium name="RefSeq"/>
        </authorList>
    </citation>
    <scope>IDENTIFICATION</scope>
    <source>
        <tissue evidence="2">Leaf</tissue>
    </source>
</reference>
<dbReference type="Pfam" id="PF04776">
    <property type="entry name" value="protein_MS5"/>
    <property type="match status" value="1"/>
</dbReference>
<dbReference type="OrthoDB" id="1109063at2759"/>
<dbReference type="KEGG" id="rsz:108854540"/>
<protein>
    <submittedName>
        <fullName evidence="2">UPF0725 protein EMB2204-like</fullName>
    </submittedName>
</protein>
<reference evidence="1" key="1">
    <citation type="journal article" date="2019" name="Database">
        <title>The radish genome database (RadishGD): an integrated information resource for radish genomics.</title>
        <authorList>
            <person name="Yu H.J."/>
            <person name="Baek S."/>
            <person name="Lee Y.J."/>
            <person name="Cho A."/>
            <person name="Mun J.H."/>
        </authorList>
    </citation>
    <scope>NUCLEOTIDE SEQUENCE [LARGE SCALE GENOMIC DNA]</scope>
    <source>
        <strain evidence="1">cv. WK10039</strain>
    </source>
</reference>
<dbReference type="RefSeq" id="XP_056863934.1">
    <property type="nucleotide sequence ID" value="XM_057007954.1"/>
</dbReference>
<gene>
    <name evidence="2" type="primary">LOC108854540</name>
</gene>
<dbReference type="NCBIfam" id="TIGR01572">
    <property type="entry name" value="A_thl_para_3677"/>
    <property type="match status" value="1"/>
</dbReference>
<dbReference type="GeneID" id="108854540"/>
<organism evidence="1 2">
    <name type="scientific">Raphanus sativus</name>
    <name type="common">Radish</name>
    <name type="synonym">Raphanus raphanistrum var. sativus</name>
    <dbReference type="NCBI Taxonomy" id="3726"/>
    <lineage>
        <taxon>Eukaryota</taxon>
        <taxon>Viridiplantae</taxon>
        <taxon>Streptophyta</taxon>
        <taxon>Embryophyta</taxon>
        <taxon>Tracheophyta</taxon>
        <taxon>Spermatophyta</taxon>
        <taxon>Magnoliopsida</taxon>
        <taxon>eudicotyledons</taxon>
        <taxon>Gunneridae</taxon>
        <taxon>Pentapetalae</taxon>
        <taxon>rosids</taxon>
        <taxon>malvids</taxon>
        <taxon>Brassicales</taxon>
        <taxon>Brassicaceae</taxon>
        <taxon>Brassiceae</taxon>
        <taxon>Raphanus</taxon>
    </lineage>
</organism>
<dbReference type="AlphaFoldDB" id="A0A9W3DJE3"/>
<dbReference type="InterPro" id="IPR006462">
    <property type="entry name" value="MS5"/>
</dbReference>
<keyword evidence="1" id="KW-1185">Reference proteome</keyword>
<sequence length="331" mass="38252">MGRGRKVKMGRRQTLKIGRRQKRRWRKVEKGRRIKNGPKDIQERHDLLMAKYIETRSKSEGFDVSPAPFSLNPLTAHHCGHGYCDSCCEFALLYARMGLHRYSLLQGKKLQLSSIKKYNKTACTHIDSYYITLEAEDPVIPGSLLTFQTKVSERRYRKFDLKCTVARLLGEKTKETIEAKKSSLPNVPELPQEDPFVEDGTNRFYNCHYYLLIFKFQLKDSELEDNDWIRLYLELAVATTNRKYGRHHESLAVLKILEVAIESTQGLGDYDAVFYIRYDDSCEARVGKDIHRVAIVRRFFDKQSEVLYLLGHNQSINKTAAIEAGSSSAQD</sequence>
<dbReference type="Proteomes" id="UP000504610">
    <property type="component" value="Chromosome 4"/>
</dbReference>
<evidence type="ECO:0000313" key="2">
    <source>
        <dbReference type="RefSeq" id="XP_056863934.1"/>
    </source>
</evidence>
<proteinExistence type="predicted"/>
<name>A0A9W3DJE3_RAPSA</name>
<dbReference type="PANTHER" id="PTHR31260:SF39">
    <property type="entry name" value="BNAA09G28770D PROTEIN"/>
    <property type="match status" value="1"/>
</dbReference>